<dbReference type="Pfam" id="PF16113">
    <property type="entry name" value="ECH_2"/>
    <property type="match status" value="1"/>
</dbReference>
<gene>
    <name evidence="7" type="ORF">K7X08_009964</name>
</gene>
<dbReference type="Proteomes" id="UP001152561">
    <property type="component" value="Unassembled WGS sequence"/>
</dbReference>
<evidence type="ECO:0000256" key="3">
    <source>
        <dbReference type="ARBA" id="ARBA00022801"/>
    </source>
</evidence>
<dbReference type="OrthoDB" id="1737613at2759"/>
<evidence type="ECO:0000313" key="8">
    <source>
        <dbReference type="Proteomes" id="UP001152561"/>
    </source>
</evidence>
<evidence type="ECO:0000256" key="4">
    <source>
        <dbReference type="RuleBase" id="RU369070"/>
    </source>
</evidence>
<dbReference type="PANTHER" id="PTHR43176:SF3">
    <property type="entry name" value="3-HYDROXYISOBUTYRYL-COA HYDROLASE, MITOCHONDRIAL"/>
    <property type="match status" value="1"/>
</dbReference>
<protein>
    <recommendedName>
        <fullName evidence="2 4">3-hydroxyisobutyryl-CoA hydrolase</fullName>
        <shortName evidence="4">HIB-CoA hydrolase</shortName>
        <shortName evidence="4">HIBYL-CoA-H</shortName>
        <ecNumber evidence="2 4">3.1.2.4</ecNumber>
    </recommendedName>
    <alternativeName>
        <fullName evidence="4">3-hydroxyisobutyryl-coenzyme A hydrolase</fullName>
    </alternativeName>
</protein>
<dbReference type="GO" id="GO:0006574">
    <property type="term" value="P:L-valine catabolic process"/>
    <property type="evidence" value="ECO:0007669"/>
    <property type="project" value="UniProtKB-UniRule"/>
</dbReference>
<evidence type="ECO:0000256" key="5">
    <source>
        <dbReference type="SAM" id="SignalP"/>
    </source>
</evidence>
<evidence type="ECO:0000313" key="7">
    <source>
        <dbReference type="EMBL" id="KAJ8573453.1"/>
    </source>
</evidence>
<keyword evidence="5" id="KW-0732">Signal</keyword>
<evidence type="ECO:0000259" key="6">
    <source>
        <dbReference type="Pfam" id="PF16113"/>
    </source>
</evidence>
<dbReference type="Gene3D" id="3.90.226.10">
    <property type="entry name" value="2-enoyl-CoA Hydratase, Chain A, domain 1"/>
    <property type="match status" value="1"/>
</dbReference>
<dbReference type="SUPFAM" id="SSF52096">
    <property type="entry name" value="ClpP/crotonase"/>
    <property type="match status" value="1"/>
</dbReference>
<evidence type="ECO:0000256" key="1">
    <source>
        <dbReference type="ARBA" id="ARBA00001709"/>
    </source>
</evidence>
<dbReference type="InterPro" id="IPR045004">
    <property type="entry name" value="ECH_dom"/>
</dbReference>
<name>A0A9Q1N0S3_9SOLA</name>
<comment type="catalytic activity">
    <reaction evidence="1 4">
        <text>3-hydroxy-2-methylpropanoyl-CoA + H2O = 3-hydroxy-2-methylpropanoate + CoA + H(+)</text>
        <dbReference type="Rhea" id="RHEA:20888"/>
        <dbReference type="ChEBI" id="CHEBI:11805"/>
        <dbReference type="ChEBI" id="CHEBI:15377"/>
        <dbReference type="ChEBI" id="CHEBI:15378"/>
        <dbReference type="ChEBI" id="CHEBI:57287"/>
        <dbReference type="ChEBI" id="CHEBI:57340"/>
        <dbReference type="EC" id="3.1.2.4"/>
    </reaction>
</comment>
<organism evidence="7 8">
    <name type="scientific">Anisodus acutangulus</name>
    <dbReference type="NCBI Taxonomy" id="402998"/>
    <lineage>
        <taxon>Eukaryota</taxon>
        <taxon>Viridiplantae</taxon>
        <taxon>Streptophyta</taxon>
        <taxon>Embryophyta</taxon>
        <taxon>Tracheophyta</taxon>
        <taxon>Spermatophyta</taxon>
        <taxon>Magnoliopsida</taxon>
        <taxon>eudicotyledons</taxon>
        <taxon>Gunneridae</taxon>
        <taxon>Pentapetalae</taxon>
        <taxon>asterids</taxon>
        <taxon>lamiids</taxon>
        <taxon>Solanales</taxon>
        <taxon>Solanaceae</taxon>
        <taxon>Solanoideae</taxon>
        <taxon>Hyoscyameae</taxon>
        <taxon>Anisodus</taxon>
    </lineage>
</organism>
<dbReference type="PANTHER" id="PTHR43176">
    <property type="entry name" value="3-HYDROXYISOBUTYRYL-COA HYDROLASE-RELATED"/>
    <property type="match status" value="1"/>
</dbReference>
<keyword evidence="3 4" id="KW-0378">Hydrolase</keyword>
<comment type="pathway">
    <text evidence="4">Amino-acid degradation; L-valine degradation.</text>
</comment>
<dbReference type="InterPro" id="IPR032259">
    <property type="entry name" value="HIBYL-CoA-H"/>
</dbReference>
<feature type="signal peptide" evidence="5">
    <location>
        <begin position="1"/>
        <end position="16"/>
    </location>
</feature>
<sequence>MFLLFLFQCFQGNGRAFCAGGDVAAVVHNVRKGNWKLGTDVFRAEFTLNYVMATYSKPQVSILNGIVMGGELGISVNGRFGVATEKSALPLLE</sequence>
<reference evidence="8" key="1">
    <citation type="journal article" date="2023" name="Proc. Natl. Acad. Sci. U.S.A.">
        <title>Genomic and structural basis for evolution of tropane alkaloid biosynthesis.</title>
        <authorList>
            <person name="Wanga Y.-J."/>
            <person name="Taina T."/>
            <person name="Yua J.-Y."/>
            <person name="Lia J."/>
            <person name="Xua B."/>
            <person name="Chenc J."/>
            <person name="D'Auriad J.C."/>
            <person name="Huanga J.-P."/>
            <person name="Huanga S.-X."/>
        </authorList>
    </citation>
    <scope>NUCLEOTIDE SEQUENCE [LARGE SCALE GENOMIC DNA]</scope>
    <source>
        <strain evidence="8">cv. KIB-2019</strain>
    </source>
</reference>
<feature type="domain" description="Enoyl-CoA hydratase/isomerase" evidence="6">
    <location>
        <begin position="10"/>
        <end position="88"/>
    </location>
</feature>
<comment type="similarity">
    <text evidence="4">Belongs to the enoyl-CoA hydratase/isomerase family.</text>
</comment>
<keyword evidence="8" id="KW-1185">Reference proteome</keyword>
<accession>A0A9Q1N0S3</accession>
<dbReference type="EMBL" id="JAJAGQ010000001">
    <property type="protein sequence ID" value="KAJ8573453.1"/>
    <property type="molecule type" value="Genomic_DNA"/>
</dbReference>
<dbReference type="GO" id="GO:0003860">
    <property type="term" value="F:3-hydroxyisobutyryl-CoA hydrolase activity"/>
    <property type="evidence" value="ECO:0007669"/>
    <property type="project" value="UniProtKB-UniRule"/>
</dbReference>
<proteinExistence type="inferred from homology"/>
<evidence type="ECO:0000256" key="2">
    <source>
        <dbReference type="ARBA" id="ARBA00011915"/>
    </source>
</evidence>
<dbReference type="EC" id="3.1.2.4" evidence="2 4"/>
<dbReference type="AlphaFoldDB" id="A0A9Q1N0S3"/>
<comment type="caution">
    <text evidence="7">The sequence shown here is derived from an EMBL/GenBank/DDBJ whole genome shotgun (WGS) entry which is preliminary data.</text>
</comment>
<feature type="chain" id="PRO_5040143412" description="3-hydroxyisobutyryl-CoA hydrolase" evidence="5">
    <location>
        <begin position="17"/>
        <end position="93"/>
    </location>
</feature>
<comment type="function">
    <text evidence="4">Hydrolyzes 3-hydroxyisobutyryl-CoA (HIBYL-CoA), a saline catabolite. Has high activity toward isobutyryl-CoA. Could be an isobutyryl-CoA dehydrogenase that functions in valine catabolism.</text>
</comment>
<dbReference type="InterPro" id="IPR029045">
    <property type="entry name" value="ClpP/crotonase-like_dom_sf"/>
</dbReference>